<gene>
    <name evidence="1" type="ORF">N198_06890</name>
</gene>
<protein>
    <submittedName>
        <fullName evidence="1">Uncharacterized protein</fullName>
    </submittedName>
</protein>
<evidence type="ECO:0000313" key="1">
    <source>
        <dbReference type="EMBL" id="EQK94732.1"/>
    </source>
</evidence>
<accession>A0AB33Z797</accession>
<proteinExistence type="predicted"/>
<dbReference type="AlphaFoldDB" id="A0AB33Z797"/>
<comment type="caution">
    <text evidence="1">The sequence shown here is derived from an EMBL/GenBank/DDBJ whole genome shotgun (WGS) entry which is preliminary data.</text>
</comment>
<evidence type="ECO:0000313" key="2">
    <source>
        <dbReference type="Proteomes" id="UP000015893"/>
    </source>
</evidence>
<dbReference type="EMBL" id="AUSI01000028">
    <property type="protein sequence ID" value="EQK94732.1"/>
    <property type="molecule type" value="Genomic_DNA"/>
</dbReference>
<reference evidence="1 2" key="1">
    <citation type="journal article" date="2013" name="Genome Announc.">
        <title>Multiple genome sequences of Helicobacter pylori strains of diverse disease and antibiotic resistance backgrounds from Malaysia.</title>
        <authorList>
            <person name="Rehvathy V."/>
            <person name="Tan M.H."/>
            <person name="Gunaletchumy S.P."/>
            <person name="Teh X."/>
            <person name="Wang S."/>
            <person name="Baybayan P."/>
            <person name="Singh S."/>
            <person name="Ashby M."/>
            <person name="Kaakoush N.O."/>
            <person name="Mitchell H.M."/>
            <person name="Croft L.J."/>
            <person name="Goh K.L."/>
            <person name="Loke M.F."/>
            <person name="Vadivelu J."/>
        </authorList>
    </citation>
    <scope>NUCLEOTIDE SEQUENCE [LARGE SCALE GENOMIC DNA]</scope>
    <source>
        <strain evidence="1 2">UM037</strain>
    </source>
</reference>
<sequence length="31" mass="4032">MIKKLKKMYFLKKRYDLEICEYFYNCMVIFE</sequence>
<organism evidence="1 2">
    <name type="scientific">Helicobacter pylori UM037</name>
    <dbReference type="NCBI Taxonomy" id="1321939"/>
    <lineage>
        <taxon>Bacteria</taxon>
        <taxon>Pseudomonadati</taxon>
        <taxon>Campylobacterota</taxon>
        <taxon>Epsilonproteobacteria</taxon>
        <taxon>Campylobacterales</taxon>
        <taxon>Helicobacteraceae</taxon>
        <taxon>Helicobacter</taxon>
    </lineage>
</organism>
<name>A0AB33Z797_HELPX</name>
<dbReference type="Proteomes" id="UP000015893">
    <property type="component" value="Unassembled WGS sequence"/>
</dbReference>